<dbReference type="GO" id="GO:0003676">
    <property type="term" value="F:nucleic acid binding"/>
    <property type="evidence" value="ECO:0007669"/>
    <property type="project" value="InterPro"/>
</dbReference>
<accession>A0A6P7FTJ1</accession>
<reference evidence="1" key="1">
    <citation type="submission" date="2025-08" db="UniProtKB">
        <authorList>
            <consortium name="RefSeq"/>
        </authorList>
    </citation>
    <scope>IDENTIFICATION</scope>
    <source>
        <tissue evidence="1">Whole insect</tissue>
    </source>
</reference>
<dbReference type="RefSeq" id="XP_028138112.1">
    <property type="nucleotide sequence ID" value="XM_028282311.1"/>
</dbReference>
<dbReference type="CDD" id="cd09276">
    <property type="entry name" value="Rnase_HI_RT_non_LTR"/>
    <property type="match status" value="1"/>
</dbReference>
<dbReference type="InterPro" id="IPR036397">
    <property type="entry name" value="RNaseH_sf"/>
</dbReference>
<dbReference type="AlphaFoldDB" id="A0A6P7FTJ1"/>
<dbReference type="Gene3D" id="3.30.420.10">
    <property type="entry name" value="Ribonuclease H-like superfamily/Ribonuclease H"/>
    <property type="match status" value="1"/>
</dbReference>
<dbReference type="InParanoid" id="A0A6P7FTJ1"/>
<dbReference type="InterPro" id="IPR012337">
    <property type="entry name" value="RNaseH-like_sf"/>
</dbReference>
<name>A0A6P7FTJ1_DIAVI</name>
<gene>
    <name evidence="1" type="primary">LOC114332505</name>
</gene>
<organism evidence="1">
    <name type="scientific">Diabrotica virgifera virgifera</name>
    <name type="common">western corn rootworm</name>
    <dbReference type="NCBI Taxonomy" id="50390"/>
    <lineage>
        <taxon>Eukaryota</taxon>
        <taxon>Metazoa</taxon>
        <taxon>Ecdysozoa</taxon>
        <taxon>Arthropoda</taxon>
        <taxon>Hexapoda</taxon>
        <taxon>Insecta</taxon>
        <taxon>Pterygota</taxon>
        <taxon>Neoptera</taxon>
        <taxon>Endopterygota</taxon>
        <taxon>Coleoptera</taxon>
        <taxon>Polyphaga</taxon>
        <taxon>Cucujiformia</taxon>
        <taxon>Chrysomeloidea</taxon>
        <taxon>Chrysomelidae</taxon>
        <taxon>Galerucinae</taxon>
        <taxon>Diabroticina</taxon>
        <taxon>Diabroticites</taxon>
        <taxon>Diabrotica</taxon>
    </lineage>
</organism>
<evidence type="ECO:0000313" key="1">
    <source>
        <dbReference type="RefSeq" id="XP_028138112.1"/>
    </source>
</evidence>
<proteinExistence type="predicted"/>
<dbReference type="SUPFAM" id="SSF53098">
    <property type="entry name" value="Ribonuclease H-like"/>
    <property type="match status" value="1"/>
</dbReference>
<sequence length="193" mass="22130">MIPNFFKTHFLHALTQYKNYLLIYTDAFKTINGVGACFLTSHEHSIYKLSPETSIFTDELSAIIKALTFILKKKLPKSLILLAVMTSISQVYPSHPTLQQIKLILYHIYQNNLTVEFFWVPSHVGINGNEKAARSAVTSTASSVENLTVHLDLKPYLKAKLHDVWQNQWNTSNTKLVEIKSSVLPWNFWPPKR</sequence>
<protein>
    <submittedName>
        <fullName evidence="1">Uncharacterized protein LOC114332505</fullName>
    </submittedName>
</protein>